<dbReference type="EMBL" id="NHYD01001073">
    <property type="protein sequence ID" value="PPQ92242.1"/>
    <property type="molecule type" value="Genomic_DNA"/>
</dbReference>
<evidence type="ECO:0000313" key="7">
    <source>
        <dbReference type="EMBL" id="PPQ92242.1"/>
    </source>
</evidence>
<name>A0A409XN83_PSICY</name>
<dbReference type="Proteomes" id="UP000283269">
    <property type="component" value="Unassembled WGS sequence"/>
</dbReference>
<sequence>MVVGVSFAWLAVEEPSQWRAGVTLYMLGLIAYRGSMTFWTAAFPGLAPNFPEILLSRNEVDDDIKTSQEHRRFHSLARNQISNVPFAVCSAGELIILAVMIDILRGMHSEQSTGNNTKAFGVLIAFSGGVWLLCALPWFFLEKRHPGLDLLHGTTLLTIGFRQVYVAFRPPGITLLTIGFKQVYVAFRDRMRSKHTFLYLVFYFLMGDVLNTTLHGLKSSLSINRYFKLDVNFSHSGVASMVFLYLVDVDKSHQECNNFIVAESKWDAFTTTILWPVG</sequence>
<dbReference type="GO" id="GO:0006865">
    <property type="term" value="P:amino acid transport"/>
    <property type="evidence" value="ECO:0007669"/>
    <property type="project" value="UniProtKB-KW"/>
</dbReference>
<feature type="transmembrane region" description="Helical" evidence="6">
    <location>
        <begin position="81"/>
        <end position="101"/>
    </location>
</feature>
<protein>
    <recommendedName>
        <fullName evidence="6">Autophagy-related protein</fullName>
    </recommendedName>
</protein>
<comment type="caution">
    <text evidence="7">The sequence shown here is derived from an EMBL/GenBank/DDBJ whole genome shotgun (WGS) entry which is preliminary data.</text>
</comment>
<feature type="transmembrane region" description="Helical" evidence="6">
    <location>
        <begin position="121"/>
        <end position="141"/>
    </location>
</feature>
<dbReference type="InterPro" id="IPR024671">
    <property type="entry name" value="Atg22-like"/>
</dbReference>
<dbReference type="GO" id="GO:0005774">
    <property type="term" value="C:vacuolar membrane"/>
    <property type="evidence" value="ECO:0007669"/>
    <property type="project" value="UniProtKB-SubCell"/>
</dbReference>
<keyword evidence="6" id="KW-0029">Amino-acid transport</keyword>
<keyword evidence="8" id="KW-1185">Reference proteome</keyword>
<evidence type="ECO:0000256" key="4">
    <source>
        <dbReference type="ARBA" id="ARBA00022989"/>
    </source>
</evidence>
<dbReference type="PANTHER" id="PTHR23519:SF5">
    <property type="entry name" value="AUTOPHAGY-RELATED PROTEIN"/>
    <property type="match status" value="1"/>
</dbReference>
<keyword evidence="6" id="KW-0072">Autophagy</keyword>
<feature type="transmembrane region" description="Helical" evidence="6">
    <location>
        <begin position="197"/>
        <end position="217"/>
    </location>
</feature>
<dbReference type="InterPro" id="IPR050495">
    <property type="entry name" value="ATG22/LtaA_families"/>
</dbReference>
<evidence type="ECO:0000256" key="1">
    <source>
        <dbReference type="ARBA" id="ARBA00004127"/>
    </source>
</evidence>
<dbReference type="InParanoid" id="A0A409XN83"/>
<dbReference type="GO" id="GO:0006914">
    <property type="term" value="P:autophagy"/>
    <property type="evidence" value="ECO:0007669"/>
    <property type="project" value="UniProtKB-KW"/>
</dbReference>
<evidence type="ECO:0000313" key="8">
    <source>
        <dbReference type="Proteomes" id="UP000283269"/>
    </source>
</evidence>
<dbReference type="OrthoDB" id="42657at2759"/>
<keyword evidence="2 6" id="KW-0813">Transport</keyword>
<organism evidence="7 8">
    <name type="scientific">Psilocybe cyanescens</name>
    <dbReference type="NCBI Taxonomy" id="93625"/>
    <lineage>
        <taxon>Eukaryota</taxon>
        <taxon>Fungi</taxon>
        <taxon>Dikarya</taxon>
        <taxon>Basidiomycota</taxon>
        <taxon>Agaricomycotina</taxon>
        <taxon>Agaricomycetes</taxon>
        <taxon>Agaricomycetidae</taxon>
        <taxon>Agaricales</taxon>
        <taxon>Agaricineae</taxon>
        <taxon>Strophariaceae</taxon>
        <taxon>Psilocybe</taxon>
    </lineage>
</organism>
<dbReference type="AlphaFoldDB" id="A0A409XN83"/>
<dbReference type="Pfam" id="PF11700">
    <property type="entry name" value="ATG22"/>
    <property type="match status" value="1"/>
</dbReference>
<keyword evidence="6" id="KW-0926">Vacuole</keyword>
<evidence type="ECO:0000256" key="3">
    <source>
        <dbReference type="ARBA" id="ARBA00022692"/>
    </source>
</evidence>
<evidence type="ECO:0000256" key="2">
    <source>
        <dbReference type="ARBA" id="ARBA00022448"/>
    </source>
</evidence>
<comment type="caution">
    <text evidence="6">Lacks conserved residue(s) required for the propagation of feature annotation.</text>
</comment>
<reference evidence="7 8" key="1">
    <citation type="journal article" date="2018" name="Evol. Lett.">
        <title>Horizontal gene cluster transfer increased hallucinogenic mushroom diversity.</title>
        <authorList>
            <person name="Reynolds H.T."/>
            <person name="Vijayakumar V."/>
            <person name="Gluck-Thaler E."/>
            <person name="Korotkin H.B."/>
            <person name="Matheny P.B."/>
            <person name="Slot J.C."/>
        </authorList>
    </citation>
    <scope>NUCLEOTIDE SEQUENCE [LARGE SCALE GENOMIC DNA]</scope>
    <source>
        <strain evidence="7 8">2631</strain>
    </source>
</reference>
<accession>A0A409XN83</accession>
<dbReference type="PANTHER" id="PTHR23519">
    <property type="entry name" value="AUTOPHAGY-RELATED PROTEIN 22"/>
    <property type="match status" value="1"/>
</dbReference>
<dbReference type="GO" id="GO:0012505">
    <property type="term" value="C:endomembrane system"/>
    <property type="evidence" value="ECO:0007669"/>
    <property type="project" value="UniProtKB-SubCell"/>
</dbReference>
<comment type="similarity">
    <text evidence="6">Belongs to the ATG22 family.</text>
</comment>
<keyword evidence="5 6" id="KW-0472">Membrane</keyword>
<evidence type="ECO:0000256" key="6">
    <source>
        <dbReference type="RuleBase" id="RU363073"/>
    </source>
</evidence>
<dbReference type="STRING" id="93625.A0A409XN83"/>
<keyword evidence="4 6" id="KW-1133">Transmembrane helix</keyword>
<evidence type="ECO:0000256" key="5">
    <source>
        <dbReference type="ARBA" id="ARBA00023136"/>
    </source>
</evidence>
<comment type="subcellular location">
    <subcellularLocation>
        <location evidence="1">Endomembrane system</location>
        <topology evidence="1">Multi-pass membrane protein</topology>
    </subcellularLocation>
    <subcellularLocation>
        <location evidence="6">Vacuole membrane</location>
        <topology evidence="6">Multi-pass membrane protein</topology>
    </subcellularLocation>
</comment>
<gene>
    <name evidence="7" type="ORF">CVT25_008923</name>
</gene>
<keyword evidence="3 6" id="KW-0812">Transmembrane</keyword>
<comment type="function">
    <text evidence="6">Vacuolar effluxer which mediate the efflux of amino acids resulting from autophagic degradation. The release of autophagic amino acids allows the maintenance of protein synthesis and viability during nitrogen starvation.</text>
</comment>
<proteinExistence type="inferred from homology"/>